<dbReference type="GO" id="GO:0003677">
    <property type="term" value="F:DNA binding"/>
    <property type="evidence" value="ECO:0007669"/>
    <property type="project" value="UniProtKB-KW"/>
</dbReference>
<dbReference type="PANTHER" id="PTHR37299:SF1">
    <property type="entry name" value="STAGE 0 SPORULATION PROTEIN A HOMOLOG"/>
    <property type="match status" value="1"/>
</dbReference>
<dbReference type="EMBL" id="JAZGLY010000008">
    <property type="protein sequence ID" value="MEE6188061.1"/>
    <property type="molecule type" value="Genomic_DNA"/>
</dbReference>
<sequence length="254" mass="29687">MNIAIIEDEKHAAERLIKMIAEILPQANFYPPIDNIDEAISLLNASKQIDLIFLDIHLADGNAFEIFKSVPLHFPIIFTTSYDQYALKAFELNSIDYLLKPIQKEKLQRAIDKFLNRKEKFMLNQLIAEQLSKMITSAPPIYKETFLITFRDKLIPVPVKEFALFEIKNGVIYGYCENGKVYTLEERSLDELSQQLNPKYFFRTNRQFIVNKKAIKEASHYFNGKLLLNISINLKEKIIISREKAAEFKKWMEE</sequence>
<feature type="modified residue" description="4-aspartylphosphate" evidence="1">
    <location>
        <position position="55"/>
    </location>
</feature>
<evidence type="ECO:0000313" key="5">
    <source>
        <dbReference type="Proteomes" id="UP001357452"/>
    </source>
</evidence>
<feature type="domain" description="Response regulatory" evidence="2">
    <location>
        <begin position="2"/>
        <end position="115"/>
    </location>
</feature>
<dbReference type="InterPro" id="IPR046947">
    <property type="entry name" value="LytR-like"/>
</dbReference>
<evidence type="ECO:0000259" key="3">
    <source>
        <dbReference type="PROSITE" id="PS50930"/>
    </source>
</evidence>
<gene>
    <name evidence="4" type="ORF">V2H41_12335</name>
</gene>
<organism evidence="4 5">
    <name type="scientific">Niabella digestorum</name>
    <dbReference type="NCBI Taxonomy" id="3117701"/>
    <lineage>
        <taxon>Bacteria</taxon>
        <taxon>Pseudomonadati</taxon>
        <taxon>Bacteroidota</taxon>
        <taxon>Chitinophagia</taxon>
        <taxon>Chitinophagales</taxon>
        <taxon>Chitinophagaceae</taxon>
        <taxon>Niabella</taxon>
    </lineage>
</organism>
<feature type="domain" description="HTH LytTR-type" evidence="3">
    <location>
        <begin position="188"/>
        <end position="254"/>
    </location>
</feature>
<dbReference type="InterPro" id="IPR011006">
    <property type="entry name" value="CheY-like_superfamily"/>
</dbReference>
<dbReference type="Pfam" id="PF04397">
    <property type="entry name" value="LytTR"/>
    <property type="match status" value="1"/>
</dbReference>
<proteinExistence type="predicted"/>
<comment type="caution">
    <text evidence="4">The sequence shown here is derived from an EMBL/GenBank/DDBJ whole genome shotgun (WGS) entry which is preliminary data.</text>
</comment>
<dbReference type="Gene3D" id="3.40.50.2300">
    <property type="match status" value="1"/>
</dbReference>
<dbReference type="Proteomes" id="UP001357452">
    <property type="component" value="Unassembled WGS sequence"/>
</dbReference>
<evidence type="ECO:0000313" key="4">
    <source>
        <dbReference type="EMBL" id="MEE6188061.1"/>
    </source>
</evidence>
<dbReference type="RefSeq" id="WP_330975464.1">
    <property type="nucleotide sequence ID" value="NZ_JAZGLY010000008.1"/>
</dbReference>
<dbReference type="SMART" id="SM00850">
    <property type="entry name" value="LytTR"/>
    <property type="match status" value="1"/>
</dbReference>
<dbReference type="InterPro" id="IPR007492">
    <property type="entry name" value="LytTR_DNA-bd_dom"/>
</dbReference>
<dbReference type="InterPro" id="IPR001789">
    <property type="entry name" value="Sig_transdc_resp-reg_receiver"/>
</dbReference>
<protein>
    <submittedName>
        <fullName evidence="4">LytTR family DNA-binding domain-containing protein</fullName>
    </submittedName>
</protein>
<evidence type="ECO:0000256" key="1">
    <source>
        <dbReference type="PROSITE-ProRule" id="PRU00169"/>
    </source>
</evidence>
<dbReference type="Pfam" id="PF00072">
    <property type="entry name" value="Response_reg"/>
    <property type="match status" value="1"/>
</dbReference>
<dbReference type="Gene3D" id="2.40.50.1020">
    <property type="entry name" value="LytTr DNA-binding domain"/>
    <property type="match status" value="1"/>
</dbReference>
<keyword evidence="1" id="KW-0597">Phosphoprotein</keyword>
<dbReference type="PANTHER" id="PTHR37299">
    <property type="entry name" value="TRANSCRIPTIONAL REGULATOR-RELATED"/>
    <property type="match status" value="1"/>
</dbReference>
<evidence type="ECO:0000259" key="2">
    <source>
        <dbReference type="PROSITE" id="PS50110"/>
    </source>
</evidence>
<dbReference type="PROSITE" id="PS50110">
    <property type="entry name" value="RESPONSE_REGULATORY"/>
    <property type="match status" value="1"/>
</dbReference>
<accession>A0ABU7RJA9</accession>
<dbReference type="PROSITE" id="PS50930">
    <property type="entry name" value="HTH_LYTTR"/>
    <property type="match status" value="1"/>
</dbReference>
<name>A0ABU7RJA9_9BACT</name>
<keyword evidence="5" id="KW-1185">Reference proteome</keyword>
<reference evidence="4 5" key="1">
    <citation type="submission" date="2024-01" db="EMBL/GenBank/DDBJ databases">
        <title>Niabella digestum sp. nov., isolated from waste digestion system.</title>
        <authorList>
            <person name="Zhang L."/>
        </authorList>
    </citation>
    <scope>NUCLEOTIDE SEQUENCE [LARGE SCALE GENOMIC DNA]</scope>
    <source>
        <strain evidence="4 5">A18</strain>
    </source>
</reference>
<dbReference type="SMART" id="SM00448">
    <property type="entry name" value="REC"/>
    <property type="match status" value="1"/>
</dbReference>
<keyword evidence="4" id="KW-0238">DNA-binding</keyword>
<dbReference type="SUPFAM" id="SSF52172">
    <property type="entry name" value="CheY-like"/>
    <property type="match status" value="1"/>
</dbReference>